<name>A0AAJ4UYT8_9BACT</name>
<keyword evidence="8 17" id="KW-0378">Hydrolase</keyword>
<dbReference type="InterPro" id="IPR036138">
    <property type="entry name" value="PBP_dimer_sf"/>
</dbReference>
<evidence type="ECO:0000256" key="7">
    <source>
        <dbReference type="ARBA" id="ARBA00022692"/>
    </source>
</evidence>
<reference evidence="20" key="1">
    <citation type="submission" date="2018-03" db="EMBL/GenBank/DDBJ databases">
        <title>A comparative analysis of the Nautiliaceae.</title>
        <authorList>
            <person name="Grosche A."/>
            <person name="Smedile F."/>
            <person name="Vetriani C."/>
        </authorList>
    </citation>
    <scope>NUCLEOTIDE SEQUENCE [LARGE SCALE GENOMIC DNA]</scope>
    <source>
        <strain evidence="20">TB6</strain>
    </source>
</reference>
<dbReference type="GO" id="GO:0071555">
    <property type="term" value="P:cell wall organization"/>
    <property type="evidence" value="ECO:0007669"/>
    <property type="project" value="UniProtKB-KW"/>
</dbReference>
<feature type="transmembrane region" description="Helical" evidence="14">
    <location>
        <begin position="5"/>
        <end position="22"/>
    </location>
</feature>
<evidence type="ECO:0000256" key="8">
    <source>
        <dbReference type="ARBA" id="ARBA00022801"/>
    </source>
</evidence>
<accession>A0AAJ4UYT8</accession>
<dbReference type="InterPro" id="IPR017790">
    <property type="entry name" value="Penicillin-binding_protein_2"/>
</dbReference>
<keyword evidence="3" id="KW-1003">Cell membrane</keyword>
<keyword evidence="6" id="KW-0645">Protease</keyword>
<keyword evidence="5 17" id="KW-0121">Carboxypeptidase</keyword>
<keyword evidence="13" id="KW-0961">Cell wall biogenesis/degradation</keyword>
<evidence type="ECO:0000256" key="13">
    <source>
        <dbReference type="ARBA" id="ARBA00023316"/>
    </source>
</evidence>
<evidence type="ECO:0000256" key="6">
    <source>
        <dbReference type="ARBA" id="ARBA00022670"/>
    </source>
</evidence>
<dbReference type="InterPro" id="IPR005311">
    <property type="entry name" value="PBP_dimer"/>
</dbReference>
<dbReference type="SUPFAM" id="SSF56519">
    <property type="entry name" value="Penicillin binding protein dimerisation domain"/>
    <property type="match status" value="1"/>
</dbReference>
<dbReference type="Gene3D" id="3.90.1310.10">
    <property type="entry name" value="Penicillin-binding protein 2a (Domain 2)"/>
    <property type="match status" value="1"/>
</dbReference>
<dbReference type="PANTHER" id="PTHR30627:SF2">
    <property type="entry name" value="PEPTIDOGLYCAN D,D-TRANSPEPTIDASE MRDA"/>
    <property type="match status" value="1"/>
</dbReference>
<evidence type="ECO:0000256" key="9">
    <source>
        <dbReference type="ARBA" id="ARBA00022960"/>
    </source>
</evidence>
<evidence type="ECO:0000256" key="14">
    <source>
        <dbReference type="SAM" id="Phobius"/>
    </source>
</evidence>
<evidence type="ECO:0000256" key="1">
    <source>
        <dbReference type="ARBA" id="ARBA00004167"/>
    </source>
</evidence>
<evidence type="ECO:0000313" key="19">
    <source>
        <dbReference type="Proteomes" id="UP000272781"/>
    </source>
</evidence>
<evidence type="ECO:0000256" key="4">
    <source>
        <dbReference type="ARBA" id="ARBA00022519"/>
    </source>
</evidence>
<protein>
    <submittedName>
        <fullName evidence="18">Penicillin-binding protein 2</fullName>
        <ecNumber evidence="17">3.4.16.4</ecNumber>
    </submittedName>
</protein>
<evidence type="ECO:0000256" key="3">
    <source>
        <dbReference type="ARBA" id="ARBA00022475"/>
    </source>
</evidence>
<dbReference type="Pfam" id="PF00905">
    <property type="entry name" value="Transpeptidase"/>
    <property type="match status" value="1"/>
</dbReference>
<dbReference type="Proteomes" id="UP000272781">
    <property type="component" value="Unassembled WGS sequence"/>
</dbReference>
<feature type="domain" description="Penicillin-binding protein dimerisation" evidence="16">
    <location>
        <begin position="46"/>
        <end position="215"/>
    </location>
</feature>
<proteinExistence type="predicted"/>
<dbReference type="GO" id="GO:0005886">
    <property type="term" value="C:plasma membrane"/>
    <property type="evidence" value="ECO:0007669"/>
    <property type="project" value="UniProtKB-SubCell"/>
</dbReference>
<evidence type="ECO:0000313" key="18">
    <source>
        <dbReference type="EMBL" id="ROR41044.1"/>
    </source>
</evidence>
<dbReference type="InterPro" id="IPR012338">
    <property type="entry name" value="Beta-lactam/transpept-like"/>
</dbReference>
<evidence type="ECO:0000259" key="16">
    <source>
        <dbReference type="Pfam" id="PF03717"/>
    </source>
</evidence>
<evidence type="ECO:0000256" key="5">
    <source>
        <dbReference type="ARBA" id="ARBA00022645"/>
    </source>
</evidence>
<dbReference type="GO" id="GO:0009252">
    <property type="term" value="P:peptidoglycan biosynthetic process"/>
    <property type="evidence" value="ECO:0007669"/>
    <property type="project" value="UniProtKB-KW"/>
</dbReference>
<dbReference type="AlphaFoldDB" id="A0AAJ4UYT8"/>
<dbReference type="Pfam" id="PF03717">
    <property type="entry name" value="PBP_dimer"/>
    <property type="match status" value="1"/>
</dbReference>
<dbReference type="NCBIfam" id="TIGR03423">
    <property type="entry name" value="pbp2_mrdA"/>
    <property type="match status" value="1"/>
</dbReference>
<dbReference type="Gene3D" id="3.40.710.10">
    <property type="entry name" value="DD-peptidase/beta-lactamase superfamily"/>
    <property type="match status" value="1"/>
</dbReference>
<dbReference type="Proteomes" id="UP000298805">
    <property type="component" value="Chromosome"/>
</dbReference>
<dbReference type="InterPro" id="IPR001460">
    <property type="entry name" value="PCN-bd_Tpept"/>
</dbReference>
<evidence type="ECO:0000256" key="10">
    <source>
        <dbReference type="ARBA" id="ARBA00022984"/>
    </source>
</evidence>
<dbReference type="GO" id="GO:0071972">
    <property type="term" value="F:peptidoglycan L,D-transpeptidase activity"/>
    <property type="evidence" value="ECO:0007669"/>
    <property type="project" value="TreeGrafter"/>
</dbReference>
<dbReference type="GO" id="GO:0008658">
    <property type="term" value="F:penicillin binding"/>
    <property type="evidence" value="ECO:0007669"/>
    <property type="project" value="InterPro"/>
</dbReference>
<comment type="subcellular location">
    <subcellularLocation>
        <location evidence="2">Cell membrane</location>
    </subcellularLocation>
    <subcellularLocation>
        <location evidence="1">Membrane</location>
        <topology evidence="1">Single-pass membrane protein</topology>
    </subcellularLocation>
</comment>
<reference evidence="18 19" key="2">
    <citation type="submission" date="2018-11" db="EMBL/GenBank/DDBJ databases">
        <title>Genomic Encyclopedia of Type Strains, Phase IV (KMG-IV): sequencing the most valuable type-strain genomes for metagenomic binning, comparative biology and taxonomic classification.</title>
        <authorList>
            <person name="Goeker M."/>
        </authorList>
    </citation>
    <scope>NUCLEOTIDE SEQUENCE [LARGE SCALE GENOMIC DNA]</scope>
    <source>
        <strain evidence="18 19">DSM 27783</strain>
    </source>
</reference>
<dbReference type="Gene3D" id="3.30.1390.30">
    <property type="entry name" value="Penicillin-binding protein 2a, domain 3"/>
    <property type="match status" value="1"/>
</dbReference>
<evidence type="ECO:0000313" key="20">
    <source>
        <dbReference type="Proteomes" id="UP000298805"/>
    </source>
</evidence>
<evidence type="ECO:0000259" key="15">
    <source>
        <dbReference type="Pfam" id="PF00905"/>
    </source>
</evidence>
<feature type="domain" description="Penicillin-binding protein transpeptidase" evidence="15">
    <location>
        <begin position="250"/>
        <end position="580"/>
    </location>
</feature>
<dbReference type="GO" id="GO:0008360">
    <property type="term" value="P:regulation of cell shape"/>
    <property type="evidence" value="ECO:0007669"/>
    <property type="project" value="UniProtKB-KW"/>
</dbReference>
<keyword evidence="11 14" id="KW-1133">Transmembrane helix</keyword>
<dbReference type="FunFam" id="3.40.710.10:FF:000024">
    <property type="entry name" value="Penicillin-binding protein 2"/>
    <property type="match status" value="1"/>
</dbReference>
<keyword evidence="10" id="KW-0573">Peptidoglycan synthesis</keyword>
<dbReference type="EMBL" id="CP027432">
    <property type="protein sequence ID" value="QCI28242.1"/>
    <property type="molecule type" value="Genomic_DNA"/>
</dbReference>
<keyword evidence="7 14" id="KW-0812">Transmembrane</keyword>
<sequence length="591" mass="67519">MRTKIILFIIFVFYSLLIYRVYDLSVLSNEKYTKLSQKNFEKTVYIPAVRGVIFDRNGKPIAINELRFDIKIKPHLKGKELNQTLSSIADLTDANMTKMYKEYQKQNSPYNHKPITVLKYLKEDLVYKIEPFLSLDDNIEITPTYLRKYPQKIYLSNVLGYVSRANVKDLQRNPVIEYTQISGKRGVERYYDDILQGELGYKKEIVNARNNVLKVTETKAPISHTLKLSIDSDLQKFIYELLKKEDKKGAVVVMRTNGEVLALVTYPSYDNNLFVKGISFKEWNALAHNIYNPLLNKPVSGLYPPGSTVKPAEAAIAIASGKWNPWKKIDCPGYILVGNRKFRDWRPWGHGKADVFKAIKESVDTYFYQLGLKLGINYIASNLKKMGFGHKTGIDLPNEKSGIVPDKEWKARRFHQPWFIGETMNAVIGQGYFLATPLQVAVNTALIATGKLPKPYVVKYIDNNETKPVLKDVLNQKEKNALRLVRRGMWMVCNAPGGTATKHIHTKITIAGKTGTAQVYSIPQEVKKRKREDELAYFHRSHAWLTTYGPYRHPQFVVTVLIEHGGHGGSAAGGIVSEIYNWLYDHGYIKK</sequence>
<dbReference type="RefSeq" id="WP_123351942.1">
    <property type="nucleotide sequence ID" value="NZ_CP027432.2"/>
</dbReference>
<keyword evidence="20" id="KW-1185">Reference proteome</keyword>
<keyword evidence="12 14" id="KW-0472">Membrane</keyword>
<evidence type="ECO:0000256" key="11">
    <source>
        <dbReference type="ARBA" id="ARBA00022989"/>
    </source>
</evidence>
<dbReference type="GO" id="GO:0009002">
    <property type="term" value="F:serine-type D-Ala-D-Ala carboxypeptidase activity"/>
    <property type="evidence" value="ECO:0007669"/>
    <property type="project" value="UniProtKB-EC"/>
</dbReference>
<evidence type="ECO:0000256" key="12">
    <source>
        <dbReference type="ARBA" id="ARBA00023136"/>
    </source>
</evidence>
<dbReference type="EMBL" id="RJVK01000001">
    <property type="protein sequence ID" value="ROR41044.1"/>
    <property type="molecule type" value="Genomic_DNA"/>
</dbReference>
<dbReference type="SUPFAM" id="SSF56601">
    <property type="entry name" value="beta-lactamase/transpeptidase-like"/>
    <property type="match status" value="1"/>
</dbReference>
<dbReference type="GO" id="GO:0006508">
    <property type="term" value="P:proteolysis"/>
    <property type="evidence" value="ECO:0007669"/>
    <property type="project" value="UniProtKB-KW"/>
</dbReference>
<reference evidence="17" key="3">
    <citation type="submission" date="2019-06" db="EMBL/GenBank/DDBJ databases">
        <title>A comparative analysis of the Nautiliaceae.</title>
        <authorList>
            <person name="Grosche A."/>
            <person name="Smedile F."/>
            <person name="Vetriani C."/>
        </authorList>
    </citation>
    <scope>NUCLEOTIDE SEQUENCE</scope>
    <source>
        <strain evidence="17">TB6</strain>
    </source>
</reference>
<evidence type="ECO:0000313" key="17">
    <source>
        <dbReference type="EMBL" id="QCI28242.1"/>
    </source>
</evidence>
<organism evidence="18 19">
    <name type="scientific">Caminibacter pacificus</name>
    <dbReference type="NCBI Taxonomy" id="1424653"/>
    <lineage>
        <taxon>Bacteria</taxon>
        <taxon>Pseudomonadati</taxon>
        <taxon>Campylobacterota</taxon>
        <taxon>Epsilonproteobacteria</taxon>
        <taxon>Nautiliales</taxon>
        <taxon>Nautiliaceae</taxon>
        <taxon>Caminibacter</taxon>
    </lineage>
</organism>
<dbReference type="EC" id="3.4.16.4" evidence="17"/>
<gene>
    <name evidence="17" type="primary">mrdA</name>
    <name evidence="17" type="ORF">C6V80_04505</name>
    <name evidence="18" type="ORF">EDC58_0528</name>
</gene>
<keyword evidence="4" id="KW-0997">Cell inner membrane</keyword>
<keyword evidence="9" id="KW-0133">Cell shape</keyword>
<evidence type="ECO:0000256" key="2">
    <source>
        <dbReference type="ARBA" id="ARBA00004236"/>
    </source>
</evidence>
<dbReference type="PANTHER" id="PTHR30627">
    <property type="entry name" value="PEPTIDOGLYCAN D,D-TRANSPEPTIDASE"/>
    <property type="match status" value="1"/>
</dbReference>
<dbReference type="InterPro" id="IPR050515">
    <property type="entry name" value="Beta-lactam/transpept"/>
</dbReference>